<dbReference type="EMBL" id="VFYP01000001">
    <property type="protein sequence ID" value="TPP09626.1"/>
    <property type="molecule type" value="Genomic_DNA"/>
</dbReference>
<dbReference type="OrthoDB" id="8372866at2"/>
<proteinExistence type="predicted"/>
<dbReference type="RefSeq" id="WP_140826008.1">
    <property type="nucleotide sequence ID" value="NZ_VFYP01000001.1"/>
</dbReference>
<organism evidence="1 2">
    <name type="scientific">Rhizobium glycinendophyticum</name>
    <dbReference type="NCBI Taxonomy" id="2589807"/>
    <lineage>
        <taxon>Bacteria</taxon>
        <taxon>Pseudomonadati</taxon>
        <taxon>Pseudomonadota</taxon>
        <taxon>Alphaproteobacteria</taxon>
        <taxon>Hyphomicrobiales</taxon>
        <taxon>Rhizobiaceae</taxon>
        <taxon>Rhizobium/Agrobacterium group</taxon>
        <taxon>Rhizobium</taxon>
    </lineage>
</organism>
<comment type="caution">
    <text evidence="1">The sequence shown here is derived from an EMBL/GenBank/DDBJ whole genome shotgun (WGS) entry which is preliminary data.</text>
</comment>
<accession>A0A504UK43</accession>
<protein>
    <submittedName>
        <fullName evidence="1">Uncharacterized protein</fullName>
    </submittedName>
</protein>
<evidence type="ECO:0000313" key="1">
    <source>
        <dbReference type="EMBL" id="TPP09626.1"/>
    </source>
</evidence>
<reference evidence="1 2" key="1">
    <citation type="submission" date="2019-06" db="EMBL/GenBank/DDBJ databases">
        <title>Rhizobium sp. CL12 isolated from roots of soybean.</title>
        <authorList>
            <person name="Wang C."/>
        </authorList>
    </citation>
    <scope>NUCLEOTIDE SEQUENCE [LARGE SCALE GENOMIC DNA]</scope>
    <source>
        <strain evidence="1 2">CL12</strain>
    </source>
</reference>
<name>A0A504UK43_9HYPH</name>
<dbReference type="AlphaFoldDB" id="A0A504UK43"/>
<gene>
    <name evidence="1" type="ORF">FJQ55_01745</name>
</gene>
<sequence>MFKNFWKTSVQPRNQVAQDWRHDPLGHPALLAMNQRALADLPMVAEVPVRMSTVQVADGCRRGADEGIVEGCAVSR</sequence>
<evidence type="ECO:0000313" key="2">
    <source>
        <dbReference type="Proteomes" id="UP000316429"/>
    </source>
</evidence>
<keyword evidence="2" id="KW-1185">Reference proteome</keyword>
<dbReference type="Proteomes" id="UP000316429">
    <property type="component" value="Unassembled WGS sequence"/>
</dbReference>